<dbReference type="PROSITE" id="PS50850">
    <property type="entry name" value="MFS"/>
    <property type="match status" value="1"/>
</dbReference>
<feature type="transmembrane region" description="Helical" evidence="5">
    <location>
        <begin position="15"/>
        <end position="37"/>
    </location>
</feature>
<reference evidence="7" key="2">
    <citation type="submission" date="2020-09" db="EMBL/GenBank/DDBJ databases">
        <authorList>
            <person name="Sun Q."/>
            <person name="Zhou Y."/>
        </authorList>
    </citation>
    <scope>NUCLEOTIDE SEQUENCE</scope>
    <source>
        <strain evidence="7">CGMCC 4.7306</strain>
    </source>
</reference>
<evidence type="ECO:0000313" key="8">
    <source>
        <dbReference type="Proteomes" id="UP000613840"/>
    </source>
</evidence>
<evidence type="ECO:0000313" key="7">
    <source>
        <dbReference type="EMBL" id="GGL65627.1"/>
    </source>
</evidence>
<dbReference type="Gene3D" id="1.20.1250.20">
    <property type="entry name" value="MFS general substrate transporter like domains"/>
    <property type="match status" value="1"/>
</dbReference>
<comment type="caution">
    <text evidence="7">The sequence shown here is derived from an EMBL/GenBank/DDBJ whole genome shotgun (WGS) entry which is preliminary data.</text>
</comment>
<sequence length="117" mass="11180">MLAAGQLIMIGTASLAPMVIGLLVSGIAAGVVNAGLGRETAASAPAGRSGLGSGVNNTARYLGSAIGATVAATLLLHGGHDARVLEHGWSSAVVVCSLAAAVGGVLALGRRAAGLAR</sequence>
<keyword evidence="2 5" id="KW-0812">Transmembrane</keyword>
<reference evidence="7" key="1">
    <citation type="journal article" date="2014" name="Int. J. Syst. Evol. Microbiol.">
        <title>Complete genome sequence of Corynebacterium casei LMG S-19264T (=DSM 44701T), isolated from a smear-ripened cheese.</title>
        <authorList>
            <consortium name="US DOE Joint Genome Institute (JGI-PGF)"/>
            <person name="Walter F."/>
            <person name="Albersmeier A."/>
            <person name="Kalinowski J."/>
            <person name="Ruckert C."/>
        </authorList>
    </citation>
    <scope>NUCLEOTIDE SEQUENCE</scope>
    <source>
        <strain evidence="7">CGMCC 4.7306</strain>
    </source>
</reference>
<accession>A0A917SB05</accession>
<protein>
    <recommendedName>
        <fullName evidence="6">Major facilitator superfamily (MFS) profile domain-containing protein</fullName>
    </recommendedName>
</protein>
<dbReference type="EMBL" id="BMMZ01000005">
    <property type="protein sequence ID" value="GGL65627.1"/>
    <property type="molecule type" value="Genomic_DNA"/>
</dbReference>
<dbReference type="Proteomes" id="UP000613840">
    <property type="component" value="Unassembled WGS sequence"/>
</dbReference>
<keyword evidence="4 5" id="KW-0472">Membrane</keyword>
<feature type="transmembrane region" description="Helical" evidence="5">
    <location>
        <begin position="89"/>
        <end position="109"/>
    </location>
</feature>
<evidence type="ECO:0000256" key="4">
    <source>
        <dbReference type="ARBA" id="ARBA00023136"/>
    </source>
</evidence>
<dbReference type="SUPFAM" id="SSF103473">
    <property type="entry name" value="MFS general substrate transporter"/>
    <property type="match status" value="1"/>
</dbReference>
<evidence type="ECO:0000256" key="3">
    <source>
        <dbReference type="ARBA" id="ARBA00022989"/>
    </source>
</evidence>
<name>A0A917SB05_9ACTN</name>
<evidence type="ECO:0000256" key="1">
    <source>
        <dbReference type="ARBA" id="ARBA00004651"/>
    </source>
</evidence>
<evidence type="ECO:0000256" key="2">
    <source>
        <dbReference type="ARBA" id="ARBA00022692"/>
    </source>
</evidence>
<dbReference type="GO" id="GO:0005886">
    <property type="term" value="C:plasma membrane"/>
    <property type="evidence" value="ECO:0007669"/>
    <property type="project" value="UniProtKB-SubCell"/>
</dbReference>
<evidence type="ECO:0000259" key="6">
    <source>
        <dbReference type="PROSITE" id="PS50850"/>
    </source>
</evidence>
<dbReference type="AlphaFoldDB" id="A0A917SB05"/>
<proteinExistence type="predicted"/>
<dbReference type="InterPro" id="IPR020846">
    <property type="entry name" value="MFS_dom"/>
</dbReference>
<dbReference type="GO" id="GO:0022857">
    <property type="term" value="F:transmembrane transporter activity"/>
    <property type="evidence" value="ECO:0007669"/>
    <property type="project" value="InterPro"/>
</dbReference>
<organism evidence="7 8">
    <name type="scientific">Microlunatus endophyticus</name>
    <dbReference type="NCBI Taxonomy" id="1716077"/>
    <lineage>
        <taxon>Bacteria</taxon>
        <taxon>Bacillati</taxon>
        <taxon>Actinomycetota</taxon>
        <taxon>Actinomycetes</taxon>
        <taxon>Propionibacteriales</taxon>
        <taxon>Propionibacteriaceae</taxon>
        <taxon>Microlunatus</taxon>
    </lineage>
</organism>
<dbReference type="InterPro" id="IPR036259">
    <property type="entry name" value="MFS_trans_sf"/>
</dbReference>
<gene>
    <name evidence="7" type="ORF">GCM10011575_25050</name>
</gene>
<comment type="subcellular location">
    <subcellularLocation>
        <location evidence="1">Cell membrane</location>
        <topology evidence="1">Multi-pass membrane protein</topology>
    </subcellularLocation>
</comment>
<feature type="domain" description="Major facilitator superfamily (MFS) profile" evidence="6">
    <location>
        <begin position="1"/>
        <end position="117"/>
    </location>
</feature>
<keyword evidence="3 5" id="KW-1133">Transmembrane helix</keyword>
<feature type="transmembrane region" description="Helical" evidence="5">
    <location>
        <begin position="58"/>
        <end position="77"/>
    </location>
</feature>
<dbReference type="RefSeq" id="WP_188895676.1">
    <property type="nucleotide sequence ID" value="NZ_BMMZ01000005.1"/>
</dbReference>
<keyword evidence="8" id="KW-1185">Reference proteome</keyword>
<evidence type="ECO:0000256" key="5">
    <source>
        <dbReference type="SAM" id="Phobius"/>
    </source>
</evidence>